<protein>
    <recommendedName>
        <fullName evidence="1">Tyrosine specific protein phosphatases domain-containing protein</fullName>
    </recommendedName>
</protein>
<name>W4KJN3_HETIT</name>
<dbReference type="HOGENOM" id="CLU_057546_1_3_1"/>
<dbReference type="GeneID" id="20672011"/>
<feature type="domain" description="Tyrosine specific protein phosphatases" evidence="1">
    <location>
        <begin position="146"/>
        <end position="182"/>
    </location>
</feature>
<dbReference type="KEGG" id="hir:HETIRDRAFT_380297"/>
<dbReference type="InterPro" id="IPR016130">
    <property type="entry name" value="Tyr_Pase_AS"/>
</dbReference>
<sequence length="281" mass="30828">MSSDNADSTPSILTPPFVTVDGILNVRSVGGYSIISGDSDESLRSLIVKPSYLFRAAEPTRVTELGKAQLRALGVRKIFDFRSDSEIRKYKAATPEFDGVTIVKAPVSDDEAYDPASLALRVQAFETDAAQAFAKLYEGILDLAGPAFAKVLHHIRDNPDEPCLVHCTAGKDRTGVFAAVFLKFLGVSDEDVAKDYSLTEIGLEPMMPLLVARYRNEPVFKDKWEATMKMASARPETILATLDIVHKKYGGAENYLKEKAGLTDEDLEAIKKNVLVRKPSL</sequence>
<dbReference type="PANTHER" id="PTHR31126">
    <property type="entry name" value="TYROSINE-PROTEIN PHOSPHATASE"/>
    <property type="match status" value="1"/>
</dbReference>
<reference evidence="2 3" key="1">
    <citation type="journal article" date="2012" name="New Phytol.">
        <title>Insight into trade-off between wood decay and parasitism from the genome of a fungal forest pathogen.</title>
        <authorList>
            <person name="Olson A."/>
            <person name="Aerts A."/>
            <person name="Asiegbu F."/>
            <person name="Belbahri L."/>
            <person name="Bouzid O."/>
            <person name="Broberg A."/>
            <person name="Canback B."/>
            <person name="Coutinho P.M."/>
            <person name="Cullen D."/>
            <person name="Dalman K."/>
            <person name="Deflorio G."/>
            <person name="van Diepen L.T."/>
            <person name="Dunand C."/>
            <person name="Duplessis S."/>
            <person name="Durling M."/>
            <person name="Gonthier P."/>
            <person name="Grimwood J."/>
            <person name="Fossdal C.G."/>
            <person name="Hansson D."/>
            <person name="Henrissat B."/>
            <person name="Hietala A."/>
            <person name="Himmelstrand K."/>
            <person name="Hoffmeister D."/>
            <person name="Hogberg N."/>
            <person name="James T.Y."/>
            <person name="Karlsson M."/>
            <person name="Kohler A."/>
            <person name="Kues U."/>
            <person name="Lee Y.H."/>
            <person name="Lin Y.C."/>
            <person name="Lind M."/>
            <person name="Lindquist E."/>
            <person name="Lombard V."/>
            <person name="Lucas S."/>
            <person name="Lunden K."/>
            <person name="Morin E."/>
            <person name="Murat C."/>
            <person name="Park J."/>
            <person name="Raffaello T."/>
            <person name="Rouze P."/>
            <person name="Salamov A."/>
            <person name="Schmutz J."/>
            <person name="Solheim H."/>
            <person name="Stahlberg J."/>
            <person name="Velez H."/>
            <person name="de Vries R.P."/>
            <person name="Wiebenga A."/>
            <person name="Woodward S."/>
            <person name="Yakovlev I."/>
            <person name="Garbelotto M."/>
            <person name="Martin F."/>
            <person name="Grigoriev I.V."/>
            <person name="Stenlid J."/>
        </authorList>
    </citation>
    <scope>NUCLEOTIDE SEQUENCE [LARGE SCALE GENOMIC DNA]</scope>
    <source>
        <strain evidence="2 3">TC 32-1</strain>
    </source>
</reference>
<keyword evidence="3" id="KW-1185">Reference proteome</keyword>
<dbReference type="STRING" id="747525.W4KJN3"/>
<dbReference type="EMBL" id="KI925455">
    <property type="protein sequence ID" value="ETW86068.1"/>
    <property type="molecule type" value="Genomic_DNA"/>
</dbReference>
<dbReference type="Gene3D" id="3.90.190.10">
    <property type="entry name" value="Protein tyrosine phosphatase superfamily"/>
    <property type="match status" value="1"/>
</dbReference>
<dbReference type="Pfam" id="PF13350">
    <property type="entry name" value="Y_phosphatase3"/>
    <property type="match status" value="1"/>
</dbReference>
<dbReference type="InterPro" id="IPR026893">
    <property type="entry name" value="Tyr/Ser_Pase_IphP-type"/>
</dbReference>
<dbReference type="Proteomes" id="UP000030671">
    <property type="component" value="Unassembled WGS sequence"/>
</dbReference>
<dbReference type="eggNOG" id="ENOG502S4VN">
    <property type="taxonomic scope" value="Eukaryota"/>
</dbReference>
<dbReference type="PROSITE" id="PS00383">
    <property type="entry name" value="TYR_PHOSPHATASE_1"/>
    <property type="match status" value="1"/>
</dbReference>
<gene>
    <name evidence="2" type="ORF">HETIRDRAFT_380297</name>
</gene>
<dbReference type="InterPro" id="IPR029021">
    <property type="entry name" value="Prot-tyrosine_phosphatase-like"/>
</dbReference>
<dbReference type="SUPFAM" id="SSF52799">
    <property type="entry name" value="(Phosphotyrosine protein) phosphatases II"/>
    <property type="match status" value="1"/>
</dbReference>
<dbReference type="PANTHER" id="PTHR31126:SF1">
    <property type="entry name" value="TYROSINE SPECIFIC PROTEIN PHOSPHATASES DOMAIN-CONTAINING PROTEIN"/>
    <property type="match status" value="1"/>
</dbReference>
<dbReference type="RefSeq" id="XP_009542850.1">
    <property type="nucleotide sequence ID" value="XM_009544555.1"/>
</dbReference>
<proteinExistence type="predicted"/>
<dbReference type="InterPro" id="IPR000387">
    <property type="entry name" value="Tyr_Pase_dom"/>
</dbReference>
<evidence type="ECO:0000313" key="2">
    <source>
        <dbReference type="EMBL" id="ETW86068.1"/>
    </source>
</evidence>
<evidence type="ECO:0000313" key="3">
    <source>
        <dbReference type="Proteomes" id="UP000030671"/>
    </source>
</evidence>
<dbReference type="OrthoDB" id="9988524at2759"/>
<dbReference type="GO" id="GO:0004721">
    <property type="term" value="F:phosphoprotein phosphatase activity"/>
    <property type="evidence" value="ECO:0007669"/>
    <property type="project" value="InterPro"/>
</dbReference>
<dbReference type="InParanoid" id="W4KJN3"/>
<organism evidence="2 3">
    <name type="scientific">Heterobasidion irregulare (strain TC 32-1)</name>
    <dbReference type="NCBI Taxonomy" id="747525"/>
    <lineage>
        <taxon>Eukaryota</taxon>
        <taxon>Fungi</taxon>
        <taxon>Dikarya</taxon>
        <taxon>Basidiomycota</taxon>
        <taxon>Agaricomycotina</taxon>
        <taxon>Agaricomycetes</taxon>
        <taxon>Russulales</taxon>
        <taxon>Bondarzewiaceae</taxon>
        <taxon>Heterobasidion</taxon>
        <taxon>Heterobasidion annosum species complex</taxon>
    </lineage>
</organism>
<dbReference type="AlphaFoldDB" id="W4KJN3"/>
<dbReference type="PROSITE" id="PS50056">
    <property type="entry name" value="TYR_PHOSPHATASE_2"/>
    <property type="match status" value="1"/>
</dbReference>
<evidence type="ECO:0000259" key="1">
    <source>
        <dbReference type="PROSITE" id="PS50056"/>
    </source>
</evidence>
<accession>W4KJN3</accession>